<dbReference type="SUPFAM" id="SSF54523">
    <property type="entry name" value="Pili subunits"/>
    <property type="match status" value="1"/>
</dbReference>
<dbReference type="InterPro" id="IPR013545">
    <property type="entry name" value="T2SS_protein-GspG_C"/>
</dbReference>
<dbReference type="OrthoDB" id="196401at2"/>
<dbReference type="GO" id="GO:0016020">
    <property type="term" value="C:membrane"/>
    <property type="evidence" value="ECO:0007669"/>
    <property type="project" value="UniProtKB-SubCell"/>
</dbReference>
<name>D5EQK1_CORAD</name>
<dbReference type="KEGG" id="caa:Caka_2802"/>
<evidence type="ECO:0000256" key="6">
    <source>
        <dbReference type="SAM" id="Phobius"/>
    </source>
</evidence>
<dbReference type="STRING" id="583355.Caka_2802"/>
<gene>
    <name evidence="8" type="ordered locus">Caka_2802</name>
</gene>
<dbReference type="AlphaFoldDB" id="D5EQK1"/>
<dbReference type="EMBL" id="CP001998">
    <property type="protein sequence ID" value="ADE55815.1"/>
    <property type="molecule type" value="Genomic_DNA"/>
</dbReference>
<evidence type="ECO:0000256" key="1">
    <source>
        <dbReference type="ARBA" id="ARBA00004167"/>
    </source>
</evidence>
<evidence type="ECO:0000256" key="4">
    <source>
        <dbReference type="ARBA" id="ARBA00022989"/>
    </source>
</evidence>
<evidence type="ECO:0000313" key="9">
    <source>
        <dbReference type="Proteomes" id="UP000000925"/>
    </source>
</evidence>
<evidence type="ECO:0000259" key="7">
    <source>
        <dbReference type="Pfam" id="PF08334"/>
    </source>
</evidence>
<keyword evidence="9" id="KW-1185">Reference proteome</keyword>
<dbReference type="Proteomes" id="UP000000925">
    <property type="component" value="Chromosome"/>
</dbReference>
<protein>
    <recommendedName>
        <fullName evidence="7">Type II secretion system protein GspG C-terminal domain-containing protein</fullName>
    </recommendedName>
</protein>
<reference evidence="8 9" key="1">
    <citation type="journal article" date="2010" name="Stand. Genomic Sci.">
        <title>Complete genome sequence of Coraliomargarita akajimensis type strain (04OKA010-24).</title>
        <authorList>
            <person name="Mavromatis K."/>
            <person name="Abt B."/>
            <person name="Brambilla E."/>
            <person name="Lapidus A."/>
            <person name="Copeland A."/>
            <person name="Deshpande S."/>
            <person name="Nolan M."/>
            <person name="Lucas S."/>
            <person name="Tice H."/>
            <person name="Cheng J.F."/>
            <person name="Han C."/>
            <person name="Detter J.C."/>
            <person name="Woyke T."/>
            <person name="Goodwin L."/>
            <person name="Pitluck S."/>
            <person name="Held B."/>
            <person name="Brettin T."/>
            <person name="Tapia R."/>
            <person name="Ivanova N."/>
            <person name="Mikhailova N."/>
            <person name="Pati A."/>
            <person name="Liolios K."/>
            <person name="Chen A."/>
            <person name="Palaniappan K."/>
            <person name="Land M."/>
            <person name="Hauser L."/>
            <person name="Chang Y.J."/>
            <person name="Jeffries C.D."/>
            <person name="Rohde M."/>
            <person name="Goker M."/>
            <person name="Bristow J."/>
            <person name="Eisen J.A."/>
            <person name="Markowitz V."/>
            <person name="Hugenholtz P."/>
            <person name="Klenk H.P."/>
            <person name="Kyrpides N.C."/>
        </authorList>
    </citation>
    <scope>NUCLEOTIDE SEQUENCE [LARGE SCALE GENOMIC DNA]</scope>
    <source>
        <strain evidence="9">DSM 45221 / IAM 15411 / JCM 23193 / KCTC 12865</strain>
    </source>
</reference>
<accession>D5EQK1</accession>
<dbReference type="PANTHER" id="PTHR30093:SF44">
    <property type="entry name" value="TYPE II SECRETION SYSTEM CORE PROTEIN G"/>
    <property type="match status" value="1"/>
</dbReference>
<dbReference type="HOGENOM" id="CLU_1701282_0_0_0"/>
<feature type="transmembrane region" description="Helical" evidence="6">
    <location>
        <begin position="6"/>
        <end position="29"/>
    </location>
</feature>
<feature type="domain" description="Type II secretion system protein GspG C-terminal" evidence="7">
    <location>
        <begin position="35"/>
        <end position="108"/>
    </location>
</feature>
<dbReference type="InterPro" id="IPR000983">
    <property type="entry name" value="Bac_GSPG_pilin"/>
</dbReference>
<sequence>MKRENLSGFSIIELMVVITVIGIVAMLGIPNFTNIKHRTEATVTANDLRKFADALKVYNLQNGGYPATLSSSNLPDAVSQNLPAAWKNGQYRWEYTSTDQYTFVLVYSLHFTSEQAVRVDKIIDDGNIAMGNVKMAPAGAGLVYIFEGEDSDNS</sequence>
<evidence type="ECO:0000313" key="8">
    <source>
        <dbReference type="EMBL" id="ADE55815.1"/>
    </source>
</evidence>
<dbReference type="GO" id="GO:0015627">
    <property type="term" value="C:type II protein secretion system complex"/>
    <property type="evidence" value="ECO:0007669"/>
    <property type="project" value="InterPro"/>
</dbReference>
<organism evidence="8 9">
    <name type="scientific">Coraliomargarita akajimensis (strain DSM 45221 / IAM 15411 / JCM 23193 / KCTC 12865 / 04OKA010-24)</name>
    <dbReference type="NCBI Taxonomy" id="583355"/>
    <lineage>
        <taxon>Bacteria</taxon>
        <taxon>Pseudomonadati</taxon>
        <taxon>Verrucomicrobiota</taxon>
        <taxon>Opitutia</taxon>
        <taxon>Puniceicoccales</taxon>
        <taxon>Coraliomargaritaceae</taxon>
        <taxon>Coraliomargarita</taxon>
    </lineage>
</organism>
<dbReference type="InterPro" id="IPR045584">
    <property type="entry name" value="Pilin-like"/>
</dbReference>
<dbReference type="GO" id="GO:0015628">
    <property type="term" value="P:protein secretion by the type II secretion system"/>
    <property type="evidence" value="ECO:0007669"/>
    <property type="project" value="InterPro"/>
</dbReference>
<dbReference type="eggNOG" id="COG4968">
    <property type="taxonomic scope" value="Bacteria"/>
</dbReference>
<keyword evidence="3 6" id="KW-0812">Transmembrane</keyword>
<evidence type="ECO:0000256" key="2">
    <source>
        <dbReference type="ARBA" id="ARBA00022481"/>
    </source>
</evidence>
<dbReference type="Pfam" id="PF07963">
    <property type="entry name" value="N_methyl"/>
    <property type="match status" value="1"/>
</dbReference>
<dbReference type="InterPro" id="IPR012902">
    <property type="entry name" value="N_methyl_site"/>
</dbReference>
<keyword evidence="2" id="KW-0488">Methylation</keyword>
<evidence type="ECO:0000256" key="5">
    <source>
        <dbReference type="ARBA" id="ARBA00023136"/>
    </source>
</evidence>
<dbReference type="RefSeq" id="WP_013044537.1">
    <property type="nucleotide sequence ID" value="NC_014008.1"/>
</dbReference>
<dbReference type="PANTHER" id="PTHR30093">
    <property type="entry name" value="GENERAL SECRETION PATHWAY PROTEIN G"/>
    <property type="match status" value="1"/>
</dbReference>
<comment type="subcellular location">
    <subcellularLocation>
        <location evidence="1">Membrane</location>
        <topology evidence="1">Single-pass membrane protein</topology>
    </subcellularLocation>
</comment>
<dbReference type="Gene3D" id="3.30.700.10">
    <property type="entry name" value="Glycoprotein, Type 4 Pilin"/>
    <property type="match status" value="1"/>
</dbReference>
<evidence type="ECO:0000256" key="3">
    <source>
        <dbReference type="ARBA" id="ARBA00022692"/>
    </source>
</evidence>
<keyword evidence="4 6" id="KW-1133">Transmembrane helix</keyword>
<dbReference type="PRINTS" id="PR00813">
    <property type="entry name" value="BCTERIALGSPG"/>
</dbReference>
<proteinExistence type="predicted"/>
<dbReference type="Pfam" id="PF08334">
    <property type="entry name" value="T2SSG"/>
    <property type="match status" value="1"/>
</dbReference>
<dbReference type="NCBIfam" id="TIGR02532">
    <property type="entry name" value="IV_pilin_GFxxxE"/>
    <property type="match status" value="1"/>
</dbReference>
<keyword evidence="5 6" id="KW-0472">Membrane</keyword>